<dbReference type="EMBL" id="JAGEMK010000007">
    <property type="protein sequence ID" value="MBO1752720.1"/>
    <property type="molecule type" value="Genomic_DNA"/>
</dbReference>
<dbReference type="Proteomes" id="UP000664209">
    <property type="component" value="Unassembled WGS sequence"/>
</dbReference>
<gene>
    <name evidence="1" type="ORF">J4G33_12975</name>
</gene>
<dbReference type="RefSeq" id="WP_208056403.1">
    <property type="nucleotide sequence ID" value="NZ_JAGEMK010000007.1"/>
</dbReference>
<comment type="caution">
    <text evidence="1">The sequence shown here is derived from an EMBL/GenBank/DDBJ whole genome shotgun (WGS) entry which is preliminary data.</text>
</comment>
<dbReference type="Gene3D" id="2.60.40.2700">
    <property type="match status" value="2"/>
</dbReference>
<accession>A0A939LTI4</accession>
<evidence type="ECO:0000313" key="1">
    <source>
        <dbReference type="EMBL" id="MBO1752720.1"/>
    </source>
</evidence>
<proteinExistence type="predicted"/>
<name>A0A939LTI4_9CELL</name>
<reference evidence="1" key="1">
    <citation type="submission" date="2021-03" db="EMBL/GenBank/DDBJ databases">
        <title>Actinotalea soli sp. nov., isolated from soil.</title>
        <authorList>
            <person name="Ping W."/>
            <person name="Zhang J."/>
        </authorList>
    </citation>
    <scope>NUCLEOTIDE SEQUENCE</scope>
    <source>
        <strain evidence="1">BY-33</strain>
    </source>
</reference>
<sequence length="584" mass="60574">MIEGLLPGEAANIHLALRCGTTYESAVLAPDGSFAFPDQFTHGGTCNLFVDPQGDLQAKYLPSYVGRVAGTFRYEFSSSPGPYPGEHVVLGAPVVRPRLSGTVITPDGAALSDDVLVQVRPDFEGRSTAIVQDTGVFTLDDLRPGSEHDVRVNSQSGPSSYAAGWYSAGAPGNFSFYWVEATRLVLAPGEVIDDLEITLRRCATVTGTIVGLPSGQSGEVHVVDTHTWLRRTAAFDAGPGRTSATFAVPGVAPGSHAVAVLYSDSGREVERWLNGNDYETPGPEVLEVDRTCADVGGVYFALGAPIKPGSPPLVSGTPQVGEVLTASSSTWDVASPTLTYQWLGDGVPLRGATERAYTVAPADLGSRLSVLVTASAAGRAPGEARSEPTEAVAAGDAPVVTTPPKVTGTAEVGQKLTASRGSWSLPGLTYSYRWLRDGAHIPGATSSTYRLTAKDAGRKVQARVVVRRDGYSTATATSSARKVTKISPTVDVRLPSPMPRGAAGTASVTVKTAATSAPTGTVKITVAGATVTKNLPASARGTVAVRLPKVSKAGATRVTVTFTPSSATARSTAARTLAKTLRVV</sequence>
<evidence type="ECO:0008006" key="3">
    <source>
        <dbReference type="Google" id="ProtNLM"/>
    </source>
</evidence>
<dbReference type="AlphaFoldDB" id="A0A939LTI4"/>
<protein>
    <recommendedName>
        <fullName evidence="3">Ig-like domain repeat protein</fullName>
    </recommendedName>
</protein>
<keyword evidence="2" id="KW-1185">Reference proteome</keyword>
<organism evidence="1 2">
    <name type="scientific">Actinotalea soli</name>
    <dbReference type="NCBI Taxonomy" id="2819234"/>
    <lineage>
        <taxon>Bacteria</taxon>
        <taxon>Bacillati</taxon>
        <taxon>Actinomycetota</taxon>
        <taxon>Actinomycetes</taxon>
        <taxon>Micrococcales</taxon>
        <taxon>Cellulomonadaceae</taxon>
        <taxon>Actinotalea</taxon>
    </lineage>
</organism>
<evidence type="ECO:0000313" key="2">
    <source>
        <dbReference type="Proteomes" id="UP000664209"/>
    </source>
</evidence>